<accession>A0A8J4FBL5</accession>
<reference evidence="2" key="1">
    <citation type="journal article" date="2021" name="Proc. Natl. Acad. Sci. U.S.A.">
        <title>Three genomes in the algal genus Volvox reveal the fate of a haploid sex-determining region after a transition to homothallism.</title>
        <authorList>
            <person name="Yamamoto K."/>
            <person name="Hamaji T."/>
            <person name="Kawai-Toyooka H."/>
            <person name="Matsuzaki R."/>
            <person name="Takahashi F."/>
            <person name="Nishimura Y."/>
            <person name="Kawachi M."/>
            <person name="Noguchi H."/>
            <person name="Minakuchi Y."/>
            <person name="Umen J.G."/>
            <person name="Toyoda A."/>
            <person name="Nozaki H."/>
        </authorList>
    </citation>
    <scope>NUCLEOTIDE SEQUENCE</scope>
    <source>
        <strain evidence="2">NIES-3780</strain>
    </source>
</reference>
<protein>
    <submittedName>
        <fullName evidence="2">Uncharacterized protein</fullName>
    </submittedName>
</protein>
<keyword evidence="1" id="KW-0472">Membrane</keyword>
<sequence length="172" mass="17243">MAFCGSRDGDACIYVCLVCVTQARGVDVVQPRPLRVEALPGAAAAAFTTAAAAGGLLFPAHLSTVLRPDAVGAAGAGAGAATSTAYLAAAAAATGATGASGHRAGLSVAFLSPRETMLLLATVVAVPLATAAICTRFGMPPPPHVVVLVLVVAFTRLAVYGICLSRDLEWRR</sequence>
<gene>
    <name evidence="2" type="ORF">Vafri_18269</name>
</gene>
<comment type="caution">
    <text evidence="2">The sequence shown here is derived from an EMBL/GenBank/DDBJ whole genome shotgun (WGS) entry which is preliminary data.</text>
</comment>
<dbReference type="EMBL" id="BNCO01000065">
    <property type="protein sequence ID" value="GIL64282.1"/>
    <property type="molecule type" value="Genomic_DNA"/>
</dbReference>
<evidence type="ECO:0000313" key="2">
    <source>
        <dbReference type="EMBL" id="GIL64282.1"/>
    </source>
</evidence>
<feature type="transmembrane region" description="Helical" evidence="1">
    <location>
        <begin position="38"/>
        <end position="58"/>
    </location>
</feature>
<keyword evidence="3" id="KW-1185">Reference proteome</keyword>
<evidence type="ECO:0000256" key="1">
    <source>
        <dbReference type="SAM" id="Phobius"/>
    </source>
</evidence>
<dbReference type="AlphaFoldDB" id="A0A8J4FBL5"/>
<evidence type="ECO:0000313" key="3">
    <source>
        <dbReference type="Proteomes" id="UP000747399"/>
    </source>
</evidence>
<organism evidence="2 3">
    <name type="scientific">Volvox africanus</name>
    <dbReference type="NCBI Taxonomy" id="51714"/>
    <lineage>
        <taxon>Eukaryota</taxon>
        <taxon>Viridiplantae</taxon>
        <taxon>Chlorophyta</taxon>
        <taxon>core chlorophytes</taxon>
        <taxon>Chlorophyceae</taxon>
        <taxon>CS clade</taxon>
        <taxon>Chlamydomonadales</taxon>
        <taxon>Volvocaceae</taxon>
        <taxon>Volvox</taxon>
    </lineage>
</organism>
<name>A0A8J4FBL5_9CHLO</name>
<feature type="transmembrane region" description="Helical" evidence="1">
    <location>
        <begin position="117"/>
        <end position="139"/>
    </location>
</feature>
<keyword evidence="1" id="KW-1133">Transmembrane helix</keyword>
<feature type="transmembrane region" description="Helical" evidence="1">
    <location>
        <begin position="145"/>
        <end position="164"/>
    </location>
</feature>
<keyword evidence="1" id="KW-0812">Transmembrane</keyword>
<proteinExistence type="predicted"/>
<dbReference type="Proteomes" id="UP000747399">
    <property type="component" value="Unassembled WGS sequence"/>
</dbReference>